<proteinExistence type="predicted"/>
<evidence type="ECO:0000313" key="3">
    <source>
        <dbReference type="Proteomes" id="UP000189681"/>
    </source>
</evidence>
<name>A0A1V4AU56_9BACT</name>
<dbReference type="PANTHER" id="PTHR42188:SF1">
    <property type="entry name" value="23S RRNA-SPECIFIC ENDONUCLEASE VAPC20"/>
    <property type="match status" value="1"/>
</dbReference>
<dbReference type="InterPro" id="IPR039018">
    <property type="entry name" value="VapC20-like"/>
</dbReference>
<dbReference type="SUPFAM" id="SSF88723">
    <property type="entry name" value="PIN domain-like"/>
    <property type="match status" value="1"/>
</dbReference>
<accession>A0A1V4AU56</accession>
<comment type="caution">
    <text evidence="2">The sequence shown here is derived from an EMBL/GenBank/DDBJ whole genome shotgun (WGS) entry which is preliminary data.</text>
</comment>
<dbReference type="GO" id="GO:0016075">
    <property type="term" value="P:rRNA catabolic process"/>
    <property type="evidence" value="ECO:0007669"/>
    <property type="project" value="TreeGrafter"/>
</dbReference>
<gene>
    <name evidence="2" type="ORF">AYP45_08100</name>
</gene>
<reference evidence="2 3" key="1">
    <citation type="journal article" date="2017" name="Water Res.">
        <title>Discovery and metagenomic analysis of an anammox bacterial enrichment related to Candidatus "Brocadia caroliniensis" in a full-scale glycerol-fed nitritation-denitritation separate centrate treatment process.</title>
        <authorList>
            <person name="Park H."/>
            <person name="Brotto A.C."/>
            <person name="van Loosdrecht M.C."/>
            <person name="Chandran K."/>
        </authorList>
    </citation>
    <scope>NUCLEOTIDE SEQUENCE [LARGE SCALE GENOMIC DNA]</scope>
    <source>
        <strain evidence="2">26THWARD</strain>
    </source>
</reference>
<dbReference type="Proteomes" id="UP000189681">
    <property type="component" value="Unassembled WGS sequence"/>
</dbReference>
<dbReference type="GO" id="GO:0004521">
    <property type="term" value="F:RNA endonuclease activity"/>
    <property type="evidence" value="ECO:0007669"/>
    <property type="project" value="InterPro"/>
</dbReference>
<feature type="domain" description="PIN" evidence="1">
    <location>
        <begin position="7"/>
        <end position="128"/>
    </location>
</feature>
<dbReference type="InterPro" id="IPR002716">
    <property type="entry name" value="PIN_dom"/>
</dbReference>
<evidence type="ECO:0000259" key="1">
    <source>
        <dbReference type="Pfam" id="PF01850"/>
    </source>
</evidence>
<dbReference type="Gene3D" id="3.40.50.1010">
    <property type="entry name" value="5'-nuclease"/>
    <property type="match status" value="1"/>
</dbReference>
<protein>
    <submittedName>
        <fullName evidence="2">Nucleic acid-binding protein</fullName>
    </submittedName>
</protein>
<dbReference type="PANTHER" id="PTHR42188">
    <property type="entry name" value="23S RRNA-SPECIFIC ENDONUCLEASE VAPC20"/>
    <property type="match status" value="1"/>
</dbReference>
<dbReference type="Pfam" id="PF01850">
    <property type="entry name" value="PIN"/>
    <property type="match status" value="1"/>
</dbReference>
<dbReference type="InterPro" id="IPR029060">
    <property type="entry name" value="PIN-like_dom_sf"/>
</dbReference>
<dbReference type="STRING" id="1004156.AYP45_08100"/>
<dbReference type="AlphaFoldDB" id="A0A1V4AU56"/>
<dbReference type="EMBL" id="AYTS01000072">
    <property type="protein sequence ID" value="OOP56616.1"/>
    <property type="molecule type" value="Genomic_DNA"/>
</dbReference>
<evidence type="ECO:0000313" key="2">
    <source>
        <dbReference type="EMBL" id="OOP56616.1"/>
    </source>
</evidence>
<organism evidence="2 3">
    <name type="scientific">Candidatus Brocadia carolinensis</name>
    <dbReference type="NCBI Taxonomy" id="1004156"/>
    <lineage>
        <taxon>Bacteria</taxon>
        <taxon>Pseudomonadati</taxon>
        <taxon>Planctomycetota</taxon>
        <taxon>Candidatus Brocadiia</taxon>
        <taxon>Candidatus Brocadiales</taxon>
        <taxon>Candidatus Brocadiaceae</taxon>
        <taxon>Candidatus Brocadia</taxon>
    </lineage>
</organism>
<sequence>MNKARFFIDTAYVLALLNPRDAYHKKAKELLSQLRIAHEVWVTEAVLIEVGNSLACSNRSAAVAFINSCYVTANVKVVPIDKALFRRAIEFYHVHEDKEWGITDCISFIVMKDHDLTEAFTSDEHFQQGGFRALLR</sequence>